<dbReference type="Proteomes" id="UP000024404">
    <property type="component" value="Unassembled WGS sequence"/>
</dbReference>
<organism evidence="1 2">
    <name type="scientific">Onchocerca volvulus</name>
    <dbReference type="NCBI Taxonomy" id="6282"/>
    <lineage>
        <taxon>Eukaryota</taxon>
        <taxon>Metazoa</taxon>
        <taxon>Ecdysozoa</taxon>
        <taxon>Nematoda</taxon>
        <taxon>Chromadorea</taxon>
        <taxon>Rhabditida</taxon>
        <taxon>Spirurina</taxon>
        <taxon>Spiruromorpha</taxon>
        <taxon>Filarioidea</taxon>
        <taxon>Onchocercidae</taxon>
        <taxon>Onchocerca</taxon>
    </lineage>
</organism>
<proteinExistence type="predicted"/>
<dbReference type="AlphaFoldDB" id="A0A8R1XZM7"/>
<evidence type="ECO:0000313" key="2">
    <source>
        <dbReference type="Proteomes" id="UP000024404"/>
    </source>
</evidence>
<sequence>MGFVNVVNELICNQTMSYLRCKSGRYIPLLKLKRNWSMVELWSDLIYKCVNDMELHSWDELINDLAEATDTFIRKNGDQWIKFIAEYNFLFLKLFKRNLQFYP</sequence>
<dbReference type="EnsemblMetazoa" id="OVOC3565.1">
    <property type="protein sequence ID" value="OVOC3565.1"/>
    <property type="gene ID" value="WBGene00240374"/>
</dbReference>
<evidence type="ECO:0000313" key="1">
    <source>
        <dbReference type="EnsemblMetazoa" id="OVOC3565.1"/>
    </source>
</evidence>
<keyword evidence="2" id="KW-1185">Reference proteome</keyword>
<reference evidence="1" key="2">
    <citation type="submission" date="2022-06" db="UniProtKB">
        <authorList>
            <consortium name="EnsemblMetazoa"/>
        </authorList>
    </citation>
    <scope>IDENTIFICATION</scope>
</reference>
<accession>A0A8R1XZM7</accession>
<protein>
    <submittedName>
        <fullName evidence="1">Uncharacterized protein</fullName>
    </submittedName>
</protein>
<dbReference type="OMA" id="MELHSWD"/>
<dbReference type="EMBL" id="CMVM020000118">
    <property type="status" value="NOT_ANNOTATED_CDS"/>
    <property type="molecule type" value="Genomic_DNA"/>
</dbReference>
<reference evidence="2" key="1">
    <citation type="submission" date="2013-10" db="EMBL/GenBank/DDBJ databases">
        <title>Genome sequencing of Onchocerca volvulus.</title>
        <authorList>
            <person name="Cotton J."/>
            <person name="Tsai J."/>
            <person name="Stanley E."/>
            <person name="Tracey A."/>
            <person name="Holroyd N."/>
            <person name="Lustigman S."/>
            <person name="Berriman M."/>
        </authorList>
    </citation>
    <scope>NUCLEOTIDE SEQUENCE</scope>
</reference>
<name>A0A8R1XZM7_ONCVO</name>